<dbReference type="SMART" id="SM00066">
    <property type="entry name" value="GAL4"/>
    <property type="match status" value="1"/>
</dbReference>
<keyword evidence="3" id="KW-0805">Transcription regulation</keyword>
<keyword evidence="10" id="KW-1185">Reference proteome</keyword>
<protein>
    <submittedName>
        <fullName evidence="9">Transcription factor lepE</fullName>
    </submittedName>
</protein>
<dbReference type="SUPFAM" id="SSF57701">
    <property type="entry name" value="Zn2/Cys6 DNA-binding domain"/>
    <property type="match status" value="1"/>
</dbReference>
<dbReference type="GO" id="GO:0005634">
    <property type="term" value="C:nucleus"/>
    <property type="evidence" value="ECO:0007669"/>
    <property type="project" value="TreeGrafter"/>
</dbReference>
<gene>
    <name evidence="9" type="primary">lepB_3</name>
    <name evidence="9" type="ORF">DIS24_g1404</name>
</gene>
<proteinExistence type="predicted"/>
<sequence>MDQADEATPQRRPRQQLSCVQCRRRKVKCDHERPCKRCRIRGWDSQCTYPLHAPTGSTDLASPATSPRRASVARDWRTASPSIANRPPLARPGPSAYNSPSEPTDFATPETLSGDYETIYGFLPRRASHPAAPQRTISEPAPLATPTSASPHTFPRPPSVSDQNAGKPSTPSSNLVYEPRPAEDHALYLANGETVYFGRSSAPWLISKFGNIMSYIHADQSGWQKSERLSMIRIKRLTSQQLLLAQDQEELPPGGLYSEVPPRHLADLCVSNYFQSIERLYPLFDGPKFWAEYESFWQAPTQARLVFVIILLLVICAGNGTMPNDERPIARPRIVRWWRLGLTWQSAATETNERLTSTMQASFLVVLLRQIYSLSETAEWVSSGSLVKNALAMGLHRDPTKLYGIPPDEHELRRRLFYTVLELDLQFCLNAGMQPTLRIGDWDTALPEVIRETRTCCPASSGQPRPSDAVSIQDRMLSSFNTRMEIACSVNAIIPEDNYDKVLELSKQLSKSFNGLEKEPRDCQTEALKFIHNRYLLTLHIPFAIRDDPKFSYSQNVSLTSALSILEQITSASVTIEQPRTASTGNSPNGSPPNNHNNNHTEKICITAMHASGMFFKNAGLYAALYLCHELIRDEADDMLFPLCTPPYLMPLPHPQPHARPSSASSAPFSRTPNLVCALPGVEQRVVALIERFIKIAEERLRTTQFAGKAFLIPRMVLAYHRISADPEVRTKEEKERRLLEAGKVIAEICFSIFCSNPEVARVL</sequence>
<evidence type="ECO:0000256" key="2">
    <source>
        <dbReference type="ARBA" id="ARBA00022833"/>
    </source>
</evidence>
<feature type="compositionally biased region" description="Polar residues" evidence="7">
    <location>
        <begin position="160"/>
        <end position="175"/>
    </location>
</feature>
<dbReference type="SMART" id="SM00906">
    <property type="entry name" value="Fungal_trans"/>
    <property type="match status" value="1"/>
</dbReference>
<dbReference type="GO" id="GO:0006351">
    <property type="term" value="P:DNA-templated transcription"/>
    <property type="evidence" value="ECO:0007669"/>
    <property type="project" value="InterPro"/>
</dbReference>
<feature type="domain" description="Zn(2)-C6 fungal-type" evidence="8">
    <location>
        <begin position="18"/>
        <end position="49"/>
    </location>
</feature>
<dbReference type="Gene3D" id="4.10.240.10">
    <property type="entry name" value="Zn(2)-C6 fungal-type DNA-binding domain"/>
    <property type="match status" value="1"/>
</dbReference>
<dbReference type="PROSITE" id="PS00463">
    <property type="entry name" value="ZN2_CY6_FUNGAL_1"/>
    <property type="match status" value="1"/>
</dbReference>
<dbReference type="GO" id="GO:0001228">
    <property type="term" value="F:DNA-binding transcription activator activity, RNA polymerase II-specific"/>
    <property type="evidence" value="ECO:0007669"/>
    <property type="project" value="TreeGrafter"/>
</dbReference>
<dbReference type="InterPro" id="IPR051430">
    <property type="entry name" value="Fungal_TF_Env_Response"/>
</dbReference>
<evidence type="ECO:0000256" key="6">
    <source>
        <dbReference type="ARBA" id="ARBA00023242"/>
    </source>
</evidence>
<feature type="compositionally biased region" description="Polar residues" evidence="7">
    <location>
        <begin position="55"/>
        <end position="65"/>
    </location>
</feature>
<keyword evidence="1" id="KW-0479">Metal-binding</keyword>
<keyword evidence="5" id="KW-0804">Transcription</keyword>
<keyword evidence="6" id="KW-0539">Nucleus</keyword>
<feature type="compositionally biased region" description="Low complexity" evidence="7">
    <location>
        <begin position="138"/>
        <end position="153"/>
    </location>
</feature>
<dbReference type="InterPro" id="IPR036864">
    <property type="entry name" value="Zn2-C6_fun-type_DNA-bd_sf"/>
</dbReference>
<evidence type="ECO:0000256" key="1">
    <source>
        <dbReference type="ARBA" id="ARBA00022723"/>
    </source>
</evidence>
<dbReference type="PANTHER" id="PTHR31944:SF131">
    <property type="entry name" value="HEME-RESPONSIVE ZINC FINGER TRANSCRIPTION FACTOR HAP1"/>
    <property type="match status" value="1"/>
</dbReference>
<reference evidence="9" key="1">
    <citation type="submission" date="2023-06" db="EMBL/GenBank/DDBJ databases">
        <title>Multi-omics analyses reveal the molecular pathogenesis toolkit of Lasiodiplodia hormozganensis, a cross-kingdom pathogen.</title>
        <authorList>
            <person name="Felix C."/>
            <person name="Meneses R."/>
            <person name="Goncalves M.F.M."/>
            <person name="Tilleman L."/>
            <person name="Duarte A.S."/>
            <person name="Jorrin-Novo J.V."/>
            <person name="Van De Peer Y."/>
            <person name="Deforce D."/>
            <person name="Van Nieuwerburgh F."/>
            <person name="Esteves A.C."/>
            <person name="Alves A."/>
        </authorList>
    </citation>
    <scope>NUCLEOTIDE SEQUENCE</scope>
    <source>
        <strain evidence="9">CBS 339.90</strain>
    </source>
</reference>
<feature type="compositionally biased region" description="Low complexity" evidence="7">
    <location>
        <begin position="583"/>
        <end position="598"/>
    </location>
</feature>
<comment type="caution">
    <text evidence="9">The sequence shown here is derived from an EMBL/GenBank/DDBJ whole genome shotgun (WGS) entry which is preliminary data.</text>
</comment>
<evidence type="ECO:0000256" key="5">
    <source>
        <dbReference type="ARBA" id="ARBA00023163"/>
    </source>
</evidence>
<dbReference type="InterPro" id="IPR001138">
    <property type="entry name" value="Zn2Cys6_DnaBD"/>
</dbReference>
<dbReference type="GO" id="GO:0008270">
    <property type="term" value="F:zinc ion binding"/>
    <property type="evidence" value="ECO:0007669"/>
    <property type="project" value="InterPro"/>
</dbReference>
<evidence type="ECO:0000256" key="3">
    <source>
        <dbReference type="ARBA" id="ARBA00023015"/>
    </source>
</evidence>
<organism evidence="9 10">
    <name type="scientific">Lasiodiplodia hormozganensis</name>
    <dbReference type="NCBI Taxonomy" id="869390"/>
    <lineage>
        <taxon>Eukaryota</taxon>
        <taxon>Fungi</taxon>
        <taxon>Dikarya</taxon>
        <taxon>Ascomycota</taxon>
        <taxon>Pezizomycotina</taxon>
        <taxon>Dothideomycetes</taxon>
        <taxon>Dothideomycetes incertae sedis</taxon>
        <taxon>Botryosphaeriales</taxon>
        <taxon>Botryosphaeriaceae</taxon>
        <taxon>Lasiodiplodia</taxon>
    </lineage>
</organism>
<dbReference type="PROSITE" id="PS50048">
    <property type="entry name" value="ZN2_CY6_FUNGAL_2"/>
    <property type="match status" value="1"/>
</dbReference>
<dbReference type="InterPro" id="IPR007219">
    <property type="entry name" value="XnlR_reg_dom"/>
</dbReference>
<evidence type="ECO:0000256" key="4">
    <source>
        <dbReference type="ARBA" id="ARBA00023125"/>
    </source>
</evidence>
<evidence type="ECO:0000313" key="9">
    <source>
        <dbReference type="EMBL" id="KAK0663215.1"/>
    </source>
</evidence>
<dbReference type="GO" id="GO:0000978">
    <property type="term" value="F:RNA polymerase II cis-regulatory region sequence-specific DNA binding"/>
    <property type="evidence" value="ECO:0007669"/>
    <property type="project" value="TreeGrafter"/>
</dbReference>
<dbReference type="Proteomes" id="UP001175001">
    <property type="component" value="Unassembled WGS sequence"/>
</dbReference>
<keyword evidence="4" id="KW-0238">DNA-binding</keyword>
<evidence type="ECO:0000256" key="7">
    <source>
        <dbReference type="SAM" id="MobiDB-lite"/>
    </source>
</evidence>
<dbReference type="Pfam" id="PF04082">
    <property type="entry name" value="Fungal_trans"/>
    <property type="match status" value="1"/>
</dbReference>
<dbReference type="CDD" id="cd00067">
    <property type="entry name" value="GAL4"/>
    <property type="match status" value="1"/>
</dbReference>
<dbReference type="EMBL" id="JAUJDW010000004">
    <property type="protein sequence ID" value="KAK0663215.1"/>
    <property type="molecule type" value="Genomic_DNA"/>
</dbReference>
<keyword evidence="2" id="KW-0862">Zinc</keyword>
<name>A0AA40D4U8_9PEZI</name>
<evidence type="ECO:0000313" key="10">
    <source>
        <dbReference type="Proteomes" id="UP001175001"/>
    </source>
</evidence>
<accession>A0AA40D4U8</accession>
<evidence type="ECO:0000259" key="8">
    <source>
        <dbReference type="PROSITE" id="PS50048"/>
    </source>
</evidence>
<feature type="region of interest" description="Disordered" evidence="7">
    <location>
        <begin position="577"/>
        <end position="599"/>
    </location>
</feature>
<feature type="region of interest" description="Disordered" evidence="7">
    <location>
        <begin position="53"/>
        <end position="110"/>
    </location>
</feature>
<dbReference type="CDD" id="cd12148">
    <property type="entry name" value="fungal_TF_MHR"/>
    <property type="match status" value="1"/>
</dbReference>
<feature type="region of interest" description="Disordered" evidence="7">
    <location>
        <begin position="128"/>
        <end position="177"/>
    </location>
</feature>
<dbReference type="AlphaFoldDB" id="A0AA40D4U8"/>
<dbReference type="Pfam" id="PF00172">
    <property type="entry name" value="Zn_clus"/>
    <property type="match status" value="1"/>
</dbReference>
<dbReference type="PANTHER" id="PTHR31944">
    <property type="entry name" value="HEME-RESPONSIVE ZINC FINGER TRANSCRIPTION FACTOR HAP1"/>
    <property type="match status" value="1"/>
</dbReference>